<dbReference type="PANTHER" id="PTHR46085">
    <property type="entry name" value="ARFGAP/RECO-RELATED"/>
    <property type="match status" value="1"/>
</dbReference>
<dbReference type="InterPro" id="IPR001164">
    <property type="entry name" value="ArfGAP_dom"/>
</dbReference>
<dbReference type="Gene3D" id="1.10.220.150">
    <property type="entry name" value="Arf GTPase activating protein"/>
    <property type="match status" value="1"/>
</dbReference>
<sequence length="644" mass="70598">MNQGPQYVCTTFSTFICTNCSGIHREFTHRVKSVSMAKFSPEEVTALQAGGNERAKQIYFKQLDPLLHSNPDSSNIPKLREFIKHVYVERRYTGESSSSSLSRLRSSEKESNATKRSSSFRLELRTPHSSPGPTPRSDDKNLRYLYDESRSPRYAQRYSRNGGQIRSPIKIEVVDDRYRDEERRNRRLSNIEAKLKKTSIDDKKNVESSQHHVAPPLAEVSREKVQPLQIKPPGGKSSVEQKPSEQKNNNPETPPPTTQSNESNWAIFEVPTEKDDPKTPNKNTSTPSTEKAASEPAPPPAKNPIDLLLSELSGPVTPVTSGMPQVPSSVNDDPTTTTVQNAITWDFPPPSTGKTTASSNNTSVWPSPSTPATEPAQLSIEAPPHTELSRAHNPSNMQYLPSVSVGFSSTTQPTNSPVKDVASSNKPSVAPSEKDSSWSFTELPSPTTSKPIQETISDVGSQPSKVETRASGRQELPEDLFASSYLSGRAPLPNWQNVQPQGMGYGMQYYHNAVPPTTLSNSSMSTNPFDVTDARSLIHVSSVPSMASVHCAPQAVLSPRTALMHTSSLGSLVSQSPSYTSPVTGMYFDQVDNEKQPTRLQRVESSNGEITSFGSIDPIQQSNRGFMTSKSSISFSNTKGNPFD</sequence>
<gene>
    <name evidence="4" type="ORF">PHAVU_001G056000g</name>
</gene>
<dbReference type="InterPro" id="IPR037278">
    <property type="entry name" value="ARFGAP/RecO"/>
</dbReference>
<feature type="domain" description="Arf-GAP" evidence="3">
    <location>
        <begin position="1"/>
        <end position="100"/>
    </location>
</feature>
<evidence type="ECO:0000256" key="2">
    <source>
        <dbReference type="SAM" id="MobiDB-lite"/>
    </source>
</evidence>
<evidence type="ECO:0000313" key="4">
    <source>
        <dbReference type="EMBL" id="ESW33263.1"/>
    </source>
</evidence>
<dbReference type="InterPro" id="IPR044820">
    <property type="entry name" value="AGD14-like"/>
</dbReference>
<dbReference type="Gramene" id="ESW33263">
    <property type="protein sequence ID" value="ESW33263"/>
    <property type="gene ID" value="PHAVU_001G056000g"/>
</dbReference>
<evidence type="ECO:0000256" key="1">
    <source>
        <dbReference type="PROSITE-ProRule" id="PRU00288"/>
    </source>
</evidence>
<reference evidence="5" key="1">
    <citation type="journal article" date="2014" name="Nat. Genet.">
        <title>A reference genome for common bean and genome-wide analysis of dual domestications.</title>
        <authorList>
            <person name="Schmutz J."/>
            <person name="McClean P.E."/>
            <person name="Mamidi S."/>
            <person name="Wu G.A."/>
            <person name="Cannon S.B."/>
            <person name="Grimwood J."/>
            <person name="Jenkins J."/>
            <person name="Shu S."/>
            <person name="Song Q."/>
            <person name="Chavarro C."/>
            <person name="Torres-Torres M."/>
            <person name="Geffroy V."/>
            <person name="Moghaddam S.M."/>
            <person name="Gao D."/>
            <person name="Abernathy B."/>
            <person name="Barry K."/>
            <person name="Blair M."/>
            <person name="Brick M.A."/>
            <person name="Chovatia M."/>
            <person name="Gepts P."/>
            <person name="Goodstein D.M."/>
            <person name="Gonzales M."/>
            <person name="Hellsten U."/>
            <person name="Hyten D.L."/>
            <person name="Jia G."/>
            <person name="Kelly J.D."/>
            <person name="Kudrna D."/>
            <person name="Lee R."/>
            <person name="Richard M.M."/>
            <person name="Miklas P.N."/>
            <person name="Osorno J.M."/>
            <person name="Rodrigues J."/>
            <person name="Thareau V."/>
            <person name="Urrea C.A."/>
            <person name="Wang M."/>
            <person name="Yu Y."/>
            <person name="Zhang M."/>
            <person name="Wing R.A."/>
            <person name="Cregan P.B."/>
            <person name="Rokhsar D.S."/>
            <person name="Jackson S.A."/>
        </authorList>
    </citation>
    <scope>NUCLEOTIDE SEQUENCE [LARGE SCALE GENOMIC DNA]</scope>
    <source>
        <strain evidence="5">cv. G19833</strain>
    </source>
</reference>
<dbReference type="STRING" id="3885.V7CV65"/>
<dbReference type="eggNOG" id="KOG0702">
    <property type="taxonomic scope" value="Eukaryota"/>
</dbReference>
<dbReference type="PROSITE" id="PS50115">
    <property type="entry name" value="ARFGAP"/>
    <property type="match status" value="1"/>
</dbReference>
<dbReference type="InterPro" id="IPR038508">
    <property type="entry name" value="ArfGAP_dom_sf"/>
</dbReference>
<feature type="region of interest" description="Disordered" evidence="2">
    <location>
        <begin position="199"/>
        <end position="473"/>
    </location>
</feature>
<feature type="compositionally biased region" description="Polar residues" evidence="2">
    <location>
        <begin position="352"/>
        <end position="372"/>
    </location>
</feature>
<feature type="compositionally biased region" description="Polar residues" evidence="2">
    <location>
        <begin position="603"/>
        <end position="644"/>
    </location>
</feature>
<name>V7CV65_PHAVU</name>
<dbReference type="OrthoDB" id="6036at2759"/>
<dbReference type="GO" id="GO:0008270">
    <property type="term" value="F:zinc ion binding"/>
    <property type="evidence" value="ECO:0007669"/>
    <property type="project" value="UniProtKB-KW"/>
</dbReference>
<keyword evidence="5" id="KW-1185">Reference proteome</keyword>
<dbReference type="OMA" id="YGMQYHP"/>
<keyword evidence="1" id="KW-0862">Zinc</keyword>
<feature type="compositionally biased region" description="Basic and acidic residues" evidence="2">
    <location>
        <begin position="199"/>
        <end position="210"/>
    </location>
</feature>
<protein>
    <recommendedName>
        <fullName evidence="3">Arf-GAP domain-containing protein</fullName>
    </recommendedName>
</protein>
<dbReference type="SMR" id="V7CV65"/>
<evidence type="ECO:0000259" key="3">
    <source>
        <dbReference type="PROSITE" id="PS50115"/>
    </source>
</evidence>
<dbReference type="Pfam" id="PF01412">
    <property type="entry name" value="ArfGap"/>
    <property type="match status" value="1"/>
</dbReference>
<keyword evidence="1" id="KW-0479">Metal-binding</keyword>
<proteinExistence type="predicted"/>
<dbReference type="GO" id="GO:0005096">
    <property type="term" value="F:GTPase activator activity"/>
    <property type="evidence" value="ECO:0007669"/>
    <property type="project" value="InterPro"/>
</dbReference>
<dbReference type="SUPFAM" id="SSF57863">
    <property type="entry name" value="ArfGap/RecO-like zinc finger"/>
    <property type="match status" value="1"/>
</dbReference>
<feature type="region of interest" description="Disordered" evidence="2">
    <location>
        <begin position="596"/>
        <end position="644"/>
    </location>
</feature>
<feature type="compositionally biased region" description="Polar residues" evidence="2">
    <location>
        <begin position="318"/>
        <end position="343"/>
    </location>
</feature>
<dbReference type="CDD" id="cd08838">
    <property type="entry name" value="ArfGap_AGFG"/>
    <property type="match status" value="1"/>
</dbReference>
<keyword evidence="1" id="KW-0863">Zinc-finger</keyword>
<dbReference type="EMBL" id="CM002288">
    <property type="protein sequence ID" value="ESW33263.1"/>
    <property type="molecule type" value="Genomic_DNA"/>
</dbReference>
<feature type="region of interest" description="Disordered" evidence="2">
    <location>
        <begin position="97"/>
        <end position="143"/>
    </location>
</feature>
<dbReference type="PRINTS" id="PR00405">
    <property type="entry name" value="REVINTRACTNG"/>
</dbReference>
<feature type="compositionally biased region" description="Polar residues" evidence="2">
    <location>
        <begin position="392"/>
        <end position="427"/>
    </location>
</feature>
<evidence type="ECO:0000313" key="5">
    <source>
        <dbReference type="Proteomes" id="UP000000226"/>
    </source>
</evidence>
<dbReference type="SMART" id="SM00105">
    <property type="entry name" value="ArfGap"/>
    <property type="match status" value="1"/>
</dbReference>
<accession>V7CV65</accession>
<organism evidence="4 5">
    <name type="scientific">Phaseolus vulgaris</name>
    <name type="common">Kidney bean</name>
    <name type="synonym">French bean</name>
    <dbReference type="NCBI Taxonomy" id="3885"/>
    <lineage>
        <taxon>Eukaryota</taxon>
        <taxon>Viridiplantae</taxon>
        <taxon>Streptophyta</taxon>
        <taxon>Embryophyta</taxon>
        <taxon>Tracheophyta</taxon>
        <taxon>Spermatophyta</taxon>
        <taxon>Magnoliopsida</taxon>
        <taxon>eudicotyledons</taxon>
        <taxon>Gunneridae</taxon>
        <taxon>Pentapetalae</taxon>
        <taxon>rosids</taxon>
        <taxon>fabids</taxon>
        <taxon>Fabales</taxon>
        <taxon>Fabaceae</taxon>
        <taxon>Papilionoideae</taxon>
        <taxon>50 kb inversion clade</taxon>
        <taxon>NPAAA clade</taxon>
        <taxon>indigoferoid/millettioid clade</taxon>
        <taxon>Phaseoleae</taxon>
        <taxon>Phaseolus</taxon>
    </lineage>
</organism>
<dbReference type="AlphaFoldDB" id="V7CV65"/>
<dbReference type="Proteomes" id="UP000000226">
    <property type="component" value="Chromosome 1"/>
</dbReference>
<dbReference type="PANTHER" id="PTHR46085:SF16">
    <property type="entry name" value="ARFGAP_RECO-LIKE ZINC FINGER DOMAIN-CONTAINING PROTEIN"/>
    <property type="match status" value="1"/>
</dbReference>
<feature type="compositionally biased region" description="Polar residues" evidence="2">
    <location>
        <begin position="437"/>
        <end position="465"/>
    </location>
</feature>